<feature type="compositionally biased region" description="Basic and acidic residues" evidence="4">
    <location>
        <begin position="1"/>
        <end position="14"/>
    </location>
</feature>
<name>A0A445DS43_ARAHY</name>
<gene>
    <name evidence="6" type="ORF">Ahy_A03g011915</name>
</gene>
<organism evidence="6 7">
    <name type="scientific">Arachis hypogaea</name>
    <name type="common">Peanut</name>
    <dbReference type="NCBI Taxonomy" id="3818"/>
    <lineage>
        <taxon>Eukaryota</taxon>
        <taxon>Viridiplantae</taxon>
        <taxon>Streptophyta</taxon>
        <taxon>Embryophyta</taxon>
        <taxon>Tracheophyta</taxon>
        <taxon>Spermatophyta</taxon>
        <taxon>Magnoliopsida</taxon>
        <taxon>eudicotyledons</taxon>
        <taxon>Gunneridae</taxon>
        <taxon>Pentapetalae</taxon>
        <taxon>rosids</taxon>
        <taxon>fabids</taxon>
        <taxon>Fabales</taxon>
        <taxon>Fabaceae</taxon>
        <taxon>Papilionoideae</taxon>
        <taxon>50 kb inversion clade</taxon>
        <taxon>dalbergioids sensu lato</taxon>
        <taxon>Dalbergieae</taxon>
        <taxon>Pterocarpus clade</taxon>
        <taxon>Arachis</taxon>
    </lineage>
</organism>
<comment type="caution">
    <text evidence="6">The sequence shown here is derived from an EMBL/GenBank/DDBJ whole genome shotgun (WGS) entry which is preliminary data.</text>
</comment>
<dbReference type="GO" id="GO:0008234">
    <property type="term" value="F:cysteine-type peptidase activity"/>
    <property type="evidence" value="ECO:0007669"/>
    <property type="project" value="InterPro"/>
</dbReference>
<reference evidence="6 7" key="1">
    <citation type="submission" date="2019-01" db="EMBL/GenBank/DDBJ databases">
        <title>Sequencing of cultivated peanut Arachis hypogaea provides insights into genome evolution and oil improvement.</title>
        <authorList>
            <person name="Chen X."/>
        </authorList>
    </citation>
    <scope>NUCLEOTIDE SEQUENCE [LARGE SCALE GENOMIC DNA]</scope>
    <source>
        <strain evidence="7">cv. Fuhuasheng</strain>
        <tissue evidence="6">Leaves</tissue>
    </source>
</reference>
<comment type="similarity">
    <text evidence="1">Belongs to the peptidase C48 family.</text>
</comment>
<evidence type="ECO:0000259" key="5">
    <source>
        <dbReference type="PROSITE" id="PS50600"/>
    </source>
</evidence>
<accession>A0A445DS43</accession>
<feature type="region of interest" description="Disordered" evidence="4">
    <location>
        <begin position="85"/>
        <end position="110"/>
    </location>
</feature>
<dbReference type="SUPFAM" id="SSF54001">
    <property type="entry name" value="Cysteine proteinases"/>
    <property type="match status" value="1"/>
</dbReference>
<evidence type="ECO:0000313" key="7">
    <source>
        <dbReference type="Proteomes" id="UP000289738"/>
    </source>
</evidence>
<feature type="compositionally biased region" description="Basic and acidic residues" evidence="4">
    <location>
        <begin position="99"/>
        <end position="110"/>
    </location>
</feature>
<dbReference type="Proteomes" id="UP000289738">
    <property type="component" value="Chromosome A03"/>
</dbReference>
<keyword evidence="3" id="KW-0378">Hydrolase</keyword>
<evidence type="ECO:0000256" key="1">
    <source>
        <dbReference type="ARBA" id="ARBA00005234"/>
    </source>
</evidence>
<dbReference type="GO" id="GO:0006508">
    <property type="term" value="P:proteolysis"/>
    <property type="evidence" value="ECO:0007669"/>
    <property type="project" value="UniProtKB-KW"/>
</dbReference>
<evidence type="ECO:0000256" key="3">
    <source>
        <dbReference type="ARBA" id="ARBA00022801"/>
    </source>
</evidence>
<keyword evidence="2" id="KW-0645">Protease</keyword>
<sequence>MKKLQKEPPPKPKESTLTLPPAPSKMSSRSNPAPKVAAALMMMARTASYIPKEEAATQEGERAKTPETPKLIEQLGELVEKIAGSRVKTEGKSPQIQKQSDEESFEKFETPARTNEMSAEMKEKCYIWATRVKTYRDGSTNEYDAVCTLNAQDRYILSKVYFASLKADTHIEAEIVSAMCLILNPQNIKRFQEEIYCLPPDIVVRCTSTNLGCIFCIHLGVFSVFIWNMAIGNNPNGEFLQPKTNKPFRVEDYPMFIPFLDLKKLESHPCIFAPVCYSNHWWLWVADARKKKFYILDPYHKTCPSDARMNLNKFIVRICNFKNETICWGTPLKRKDQKIEPPYINISGQKISYDCAIYVMNWLEIIHPENVKREKYKYDNWTEDEVDYYRVEYASRILFHEMNQDKAEAIRGSDAIRLSKPSSLLLSPYC</sequence>
<dbReference type="Gene3D" id="3.40.395.10">
    <property type="entry name" value="Adenoviral Proteinase, Chain A"/>
    <property type="match status" value="1"/>
</dbReference>
<evidence type="ECO:0000256" key="2">
    <source>
        <dbReference type="ARBA" id="ARBA00022670"/>
    </source>
</evidence>
<feature type="compositionally biased region" description="Basic and acidic residues" evidence="4">
    <location>
        <begin position="51"/>
        <end position="67"/>
    </location>
</feature>
<keyword evidence="7" id="KW-1185">Reference proteome</keyword>
<dbReference type="InterPro" id="IPR038765">
    <property type="entry name" value="Papain-like_cys_pep_sf"/>
</dbReference>
<dbReference type="PROSITE" id="PS50600">
    <property type="entry name" value="ULP_PROTEASE"/>
    <property type="match status" value="1"/>
</dbReference>
<dbReference type="Pfam" id="PF02902">
    <property type="entry name" value="Peptidase_C48"/>
    <property type="match status" value="1"/>
</dbReference>
<feature type="domain" description="Ubiquitin-like protease family profile" evidence="5">
    <location>
        <begin position="155"/>
        <end position="366"/>
    </location>
</feature>
<feature type="region of interest" description="Disordered" evidence="4">
    <location>
        <begin position="1"/>
        <end position="39"/>
    </location>
</feature>
<evidence type="ECO:0000313" key="6">
    <source>
        <dbReference type="EMBL" id="RYR65989.1"/>
    </source>
</evidence>
<proteinExistence type="inferred from homology"/>
<dbReference type="InterPro" id="IPR003653">
    <property type="entry name" value="Peptidase_C48_C"/>
</dbReference>
<evidence type="ECO:0000256" key="4">
    <source>
        <dbReference type="SAM" id="MobiDB-lite"/>
    </source>
</evidence>
<dbReference type="EMBL" id="SDMP01000003">
    <property type="protein sequence ID" value="RYR65989.1"/>
    <property type="molecule type" value="Genomic_DNA"/>
</dbReference>
<feature type="region of interest" description="Disordered" evidence="4">
    <location>
        <begin position="51"/>
        <end position="70"/>
    </location>
</feature>
<protein>
    <recommendedName>
        <fullName evidence="5">Ubiquitin-like protease family profile domain-containing protein</fullName>
    </recommendedName>
</protein>
<dbReference type="AlphaFoldDB" id="A0A445DS43"/>